<proteinExistence type="predicted"/>
<evidence type="ECO:0000313" key="2">
    <source>
        <dbReference type="Proteomes" id="UP000053424"/>
    </source>
</evidence>
<gene>
    <name evidence="1" type="ORF">M413DRAFT_256868</name>
</gene>
<evidence type="ECO:0000313" key="1">
    <source>
        <dbReference type="EMBL" id="KIM37522.1"/>
    </source>
</evidence>
<name>A0A0C2Y912_HEBCY</name>
<keyword evidence="2" id="KW-1185">Reference proteome</keyword>
<reference evidence="2" key="2">
    <citation type="submission" date="2015-01" db="EMBL/GenBank/DDBJ databases">
        <title>Evolutionary Origins and Diversification of the Mycorrhizal Mutualists.</title>
        <authorList>
            <consortium name="DOE Joint Genome Institute"/>
            <consortium name="Mycorrhizal Genomics Consortium"/>
            <person name="Kohler A."/>
            <person name="Kuo A."/>
            <person name="Nagy L.G."/>
            <person name="Floudas D."/>
            <person name="Copeland A."/>
            <person name="Barry K.W."/>
            <person name="Cichocki N."/>
            <person name="Veneault-Fourrey C."/>
            <person name="LaButti K."/>
            <person name="Lindquist E.A."/>
            <person name="Lipzen A."/>
            <person name="Lundell T."/>
            <person name="Morin E."/>
            <person name="Murat C."/>
            <person name="Riley R."/>
            <person name="Ohm R."/>
            <person name="Sun H."/>
            <person name="Tunlid A."/>
            <person name="Henrissat B."/>
            <person name="Grigoriev I.V."/>
            <person name="Hibbett D.S."/>
            <person name="Martin F."/>
        </authorList>
    </citation>
    <scope>NUCLEOTIDE SEQUENCE [LARGE SCALE GENOMIC DNA]</scope>
    <source>
        <strain evidence="2">h7</strain>
    </source>
</reference>
<reference evidence="1 2" key="1">
    <citation type="submission" date="2014-04" db="EMBL/GenBank/DDBJ databases">
        <authorList>
            <consortium name="DOE Joint Genome Institute"/>
            <person name="Kuo A."/>
            <person name="Gay G."/>
            <person name="Dore J."/>
            <person name="Kohler A."/>
            <person name="Nagy L.G."/>
            <person name="Floudas D."/>
            <person name="Copeland A."/>
            <person name="Barry K.W."/>
            <person name="Cichocki N."/>
            <person name="Veneault-Fourrey C."/>
            <person name="LaButti K."/>
            <person name="Lindquist E.A."/>
            <person name="Lipzen A."/>
            <person name="Lundell T."/>
            <person name="Morin E."/>
            <person name="Murat C."/>
            <person name="Sun H."/>
            <person name="Tunlid A."/>
            <person name="Henrissat B."/>
            <person name="Grigoriev I.V."/>
            <person name="Hibbett D.S."/>
            <person name="Martin F."/>
            <person name="Nordberg H.P."/>
            <person name="Cantor M.N."/>
            <person name="Hua S.X."/>
        </authorList>
    </citation>
    <scope>NUCLEOTIDE SEQUENCE [LARGE SCALE GENOMIC DNA]</scope>
    <source>
        <strain evidence="2">h7</strain>
    </source>
</reference>
<dbReference type="Proteomes" id="UP000053424">
    <property type="component" value="Unassembled WGS sequence"/>
</dbReference>
<accession>A0A0C2Y912</accession>
<organism evidence="1 2">
    <name type="scientific">Hebeloma cylindrosporum</name>
    <dbReference type="NCBI Taxonomy" id="76867"/>
    <lineage>
        <taxon>Eukaryota</taxon>
        <taxon>Fungi</taxon>
        <taxon>Dikarya</taxon>
        <taxon>Basidiomycota</taxon>
        <taxon>Agaricomycotina</taxon>
        <taxon>Agaricomycetes</taxon>
        <taxon>Agaricomycetidae</taxon>
        <taxon>Agaricales</taxon>
        <taxon>Agaricineae</taxon>
        <taxon>Hymenogastraceae</taxon>
        <taxon>Hebeloma</taxon>
    </lineage>
</organism>
<protein>
    <submittedName>
        <fullName evidence="1">Uncharacterized protein</fullName>
    </submittedName>
</protein>
<dbReference type="EMBL" id="KN831796">
    <property type="protein sequence ID" value="KIM37522.1"/>
    <property type="molecule type" value="Genomic_DNA"/>
</dbReference>
<dbReference type="AlphaFoldDB" id="A0A0C2Y912"/>
<sequence length="138" mass="15862">MASTTNGERHSAASLGRSVILAPNSPHTSFRTMFDLSHIPLFYFPHVTAESRMWLNREGGTRQRAIIRASSGRRSVALRRITRHGPGLFTLFRPGDRWRTYNHVNCQPRASFVQDLMRQRSTACVRRLADEFFLQSNM</sequence>
<dbReference type="HOGENOM" id="CLU_1855511_0_0_1"/>